<proteinExistence type="predicted"/>
<name>A0A8J3L2Q2_9ACTN</name>
<dbReference type="Proteomes" id="UP000630887">
    <property type="component" value="Unassembled WGS sequence"/>
</dbReference>
<reference evidence="1 2" key="1">
    <citation type="submission" date="2021-01" db="EMBL/GenBank/DDBJ databases">
        <title>Whole genome shotgun sequence of Catellatospora coxensis NBRC 107359.</title>
        <authorList>
            <person name="Komaki H."/>
            <person name="Tamura T."/>
        </authorList>
    </citation>
    <scope>NUCLEOTIDE SEQUENCE [LARGE SCALE GENOMIC DNA]</scope>
    <source>
        <strain evidence="1 2">NBRC 107359</strain>
    </source>
</reference>
<dbReference type="AlphaFoldDB" id="A0A8J3L2Q2"/>
<dbReference type="RefSeq" id="WP_203699341.1">
    <property type="nucleotide sequence ID" value="NZ_BAAALC010000105.1"/>
</dbReference>
<gene>
    <name evidence="1" type="ORF">Cco03nite_80900</name>
</gene>
<evidence type="ECO:0000313" key="2">
    <source>
        <dbReference type="Proteomes" id="UP000630887"/>
    </source>
</evidence>
<organism evidence="1 2">
    <name type="scientific">Catellatospora coxensis</name>
    <dbReference type="NCBI Taxonomy" id="310354"/>
    <lineage>
        <taxon>Bacteria</taxon>
        <taxon>Bacillati</taxon>
        <taxon>Actinomycetota</taxon>
        <taxon>Actinomycetes</taxon>
        <taxon>Micromonosporales</taxon>
        <taxon>Micromonosporaceae</taxon>
        <taxon>Catellatospora</taxon>
    </lineage>
</organism>
<protein>
    <submittedName>
        <fullName evidence="1">Uncharacterized protein</fullName>
    </submittedName>
</protein>
<comment type="caution">
    <text evidence="1">The sequence shown here is derived from an EMBL/GenBank/DDBJ whole genome shotgun (WGS) entry which is preliminary data.</text>
</comment>
<dbReference type="EMBL" id="BONI01000133">
    <property type="protein sequence ID" value="GIG11390.1"/>
    <property type="molecule type" value="Genomic_DNA"/>
</dbReference>
<keyword evidence="2" id="KW-1185">Reference proteome</keyword>
<accession>A0A8J3L2Q2</accession>
<evidence type="ECO:0000313" key="1">
    <source>
        <dbReference type="EMBL" id="GIG11390.1"/>
    </source>
</evidence>
<sequence>MLTQVTAPAGVVLKPVRLNFAQFCLWCGDRWCQSQKCVDLHDQSVWQICSECDGSQVGGCPCAGGLMEVPKLSSRVAQLLAESEKNQPTPQAVGRPELVCYGSDADDLVYVWELR</sequence>